<dbReference type="PROSITE" id="PS50853">
    <property type="entry name" value="FN3"/>
    <property type="match status" value="3"/>
</dbReference>
<evidence type="ECO:0000256" key="2">
    <source>
        <dbReference type="ARBA" id="ARBA00023326"/>
    </source>
</evidence>
<proteinExistence type="predicted"/>
<dbReference type="CDD" id="cd00063">
    <property type="entry name" value="FN3"/>
    <property type="match status" value="1"/>
</dbReference>
<dbReference type="Pfam" id="PF07691">
    <property type="entry name" value="PA14"/>
    <property type="match status" value="1"/>
</dbReference>
<dbReference type="InterPro" id="IPR036116">
    <property type="entry name" value="FN3_sf"/>
</dbReference>
<feature type="domain" description="Fibronectin type-III" evidence="4">
    <location>
        <begin position="466"/>
        <end position="559"/>
    </location>
</feature>
<dbReference type="PROSITE" id="PS51820">
    <property type="entry name" value="PA14"/>
    <property type="match status" value="1"/>
</dbReference>
<dbReference type="OrthoDB" id="9815404at2"/>
<dbReference type="SMART" id="SM00758">
    <property type="entry name" value="PA14"/>
    <property type="match status" value="1"/>
</dbReference>
<evidence type="ECO:0000313" key="7">
    <source>
        <dbReference type="Proteomes" id="UP000249340"/>
    </source>
</evidence>
<dbReference type="Gene3D" id="2.60.40.10">
    <property type="entry name" value="Immunoglobulins"/>
    <property type="match status" value="5"/>
</dbReference>
<dbReference type="SUPFAM" id="SSF56988">
    <property type="entry name" value="Anthrax protective antigen"/>
    <property type="match status" value="1"/>
</dbReference>
<dbReference type="SUPFAM" id="SSF49265">
    <property type="entry name" value="Fibronectin type III"/>
    <property type="match status" value="2"/>
</dbReference>
<keyword evidence="1" id="KW-0326">Glycosidase</keyword>
<dbReference type="InterPro" id="IPR037524">
    <property type="entry name" value="PA14/GLEYA"/>
</dbReference>
<gene>
    <name evidence="6" type="ORF">C7M71_014480</name>
</gene>
<feature type="domain" description="Fibronectin type-III" evidence="4">
    <location>
        <begin position="170"/>
        <end position="268"/>
    </location>
</feature>
<dbReference type="KEGG" id="stri:C7M71_014480"/>
<keyword evidence="1" id="KW-0378">Hydrolase</keyword>
<dbReference type="InterPro" id="IPR013783">
    <property type="entry name" value="Ig-like_fold"/>
</dbReference>
<keyword evidence="3" id="KW-0732">Signal</keyword>
<evidence type="ECO:0008006" key="8">
    <source>
        <dbReference type="Google" id="ProtNLM"/>
    </source>
</evidence>
<dbReference type="InterPro" id="IPR003961">
    <property type="entry name" value="FN3_dom"/>
</dbReference>
<evidence type="ECO:0000259" key="4">
    <source>
        <dbReference type="PROSITE" id="PS50853"/>
    </source>
</evidence>
<feature type="signal peptide" evidence="3">
    <location>
        <begin position="1"/>
        <end position="28"/>
    </location>
</feature>
<keyword evidence="2" id="KW-0624">Polysaccharide degradation</keyword>
<dbReference type="InterPro" id="IPR011658">
    <property type="entry name" value="PA14_dom"/>
</dbReference>
<sequence length="669" mass="71896">MSIRGRAAALALTTASAGLALPASTAHAATTCAVGVWKATYYANTKFSGTPKRTVCDTAINENYGTGAPAGLPKDYFGVRWTLTRDFGSGGPFTFTVAARDGVRVYLDGTRRINLWKDVSTTQTRKLNLTIPKGRHTIRVDYAAFKGSANVKFTYAPRTSASVDRTKPLAPSGLAASYSASTATAKLTWAKNAELDLAGYRVYRRVPDSSTWYEITGAPKLTGTSFSTYLAPTGQSCYYQIRAVDKAGNESAGSAARLVATVDKTPPPTPRPRVLSDNPLQGVSLGWDESEGGARYSVFRAASPTGPFMLLSAFAGNGWADSTAPFGETSYYKVSATDPAGNTSVSEVFSHERALAMPYMRDIKVNPEDNGGITLTWSVAPNAPDEFRLYREEYADNRQDPATTPVSCEARRVEHLPDDLRQYSCTDFTPVVGTDYSYVVTTVDPLGRESAPSPSSARVMYHDRTPPLPVSGLTVTPTPYGVVLEWQPSPASDVAAYVVHREPEPECGCSVGSVDANTTRFVDVGLPDGETYTYTVDAVDTSNNSLYTLYLNPRHLMPYVDVTELDLTPTVPTPPGSPLRLTATAAEFGDGVNLGWNAVAGATGYHVHRWNPDAAQYERITAEALPEDATAWTDPLAVTGTTHFYRVTAVYADGTESTPAAAYAILPPR</sequence>
<organism evidence="6 7">
    <name type="scientific">Peterkaempfera bronchialis</name>
    <dbReference type="NCBI Taxonomy" id="2126346"/>
    <lineage>
        <taxon>Bacteria</taxon>
        <taxon>Bacillati</taxon>
        <taxon>Actinomycetota</taxon>
        <taxon>Actinomycetes</taxon>
        <taxon>Kitasatosporales</taxon>
        <taxon>Streptomycetaceae</taxon>
        <taxon>Peterkaempfera</taxon>
    </lineage>
</organism>
<evidence type="ECO:0000313" key="6">
    <source>
        <dbReference type="EMBL" id="AXI78457.1"/>
    </source>
</evidence>
<dbReference type="SMART" id="SM00060">
    <property type="entry name" value="FN3"/>
    <property type="match status" value="4"/>
</dbReference>
<dbReference type="Gene3D" id="3.90.182.10">
    <property type="entry name" value="Toxin - Anthrax Protective Antigen,domain 1"/>
    <property type="match status" value="1"/>
</dbReference>
<accession>A0A345SXK2</accession>
<dbReference type="GO" id="GO:0016798">
    <property type="term" value="F:hydrolase activity, acting on glycosyl bonds"/>
    <property type="evidence" value="ECO:0007669"/>
    <property type="project" value="UniProtKB-KW"/>
</dbReference>
<feature type="domain" description="Fibronectin type-III" evidence="4">
    <location>
        <begin position="577"/>
        <end position="669"/>
    </location>
</feature>
<dbReference type="EMBL" id="CP031264">
    <property type="protein sequence ID" value="AXI78457.1"/>
    <property type="molecule type" value="Genomic_DNA"/>
</dbReference>
<evidence type="ECO:0000259" key="5">
    <source>
        <dbReference type="PROSITE" id="PS51820"/>
    </source>
</evidence>
<dbReference type="AlphaFoldDB" id="A0A345SXK2"/>
<keyword evidence="7" id="KW-1185">Reference proteome</keyword>
<name>A0A345SXK2_9ACTN</name>
<feature type="domain" description="PA14" evidence="5">
    <location>
        <begin position="32"/>
        <end position="173"/>
    </location>
</feature>
<reference evidence="7" key="1">
    <citation type="submission" date="2018-07" db="EMBL/GenBank/DDBJ databases">
        <title>Streptacidiphilus bronchialis DSM 106435 chromosome.</title>
        <authorList>
            <person name="Batra D."/>
            <person name="Gulvik C.A."/>
        </authorList>
    </citation>
    <scope>NUCLEOTIDE SEQUENCE [LARGE SCALE GENOMIC DNA]</scope>
    <source>
        <strain evidence="7">DSM 106435</strain>
    </source>
</reference>
<dbReference type="GO" id="GO:0000272">
    <property type="term" value="P:polysaccharide catabolic process"/>
    <property type="evidence" value="ECO:0007669"/>
    <property type="project" value="UniProtKB-KW"/>
</dbReference>
<keyword evidence="2" id="KW-0119">Carbohydrate metabolism</keyword>
<protein>
    <recommendedName>
        <fullName evidence="8">PA14 domain-containing protein</fullName>
    </recommendedName>
</protein>
<evidence type="ECO:0000256" key="1">
    <source>
        <dbReference type="ARBA" id="ARBA00023295"/>
    </source>
</evidence>
<feature type="chain" id="PRO_5016732258" description="PA14 domain-containing protein" evidence="3">
    <location>
        <begin position="29"/>
        <end position="669"/>
    </location>
</feature>
<dbReference type="Proteomes" id="UP000249340">
    <property type="component" value="Chromosome"/>
</dbReference>
<dbReference type="RefSeq" id="WP_111489823.1">
    <property type="nucleotide sequence ID" value="NZ_CP031264.1"/>
</dbReference>
<evidence type="ECO:0000256" key="3">
    <source>
        <dbReference type="SAM" id="SignalP"/>
    </source>
</evidence>